<dbReference type="EMBL" id="JAGRRH010000004">
    <property type="protein sequence ID" value="KAG7370435.1"/>
    <property type="molecule type" value="Genomic_DNA"/>
</dbReference>
<keyword evidence="4" id="KW-1185">Reference proteome</keyword>
<dbReference type="PROSITE" id="PS50088">
    <property type="entry name" value="ANK_REPEAT"/>
    <property type="match status" value="2"/>
</dbReference>
<dbReference type="SMART" id="SM00248">
    <property type="entry name" value="ANK"/>
    <property type="match status" value="4"/>
</dbReference>
<dbReference type="InterPro" id="IPR002110">
    <property type="entry name" value="Ankyrin_rpt"/>
</dbReference>
<feature type="region of interest" description="Disordered" evidence="2">
    <location>
        <begin position="1"/>
        <end position="43"/>
    </location>
</feature>
<evidence type="ECO:0000256" key="2">
    <source>
        <dbReference type="SAM" id="MobiDB-lite"/>
    </source>
</evidence>
<keyword evidence="3" id="KW-0489">Methyltransferase</keyword>
<dbReference type="InterPro" id="IPR019410">
    <property type="entry name" value="Methyltransf_16"/>
</dbReference>
<dbReference type="AlphaFoldDB" id="A0A9K3Q4U0"/>
<dbReference type="Pfam" id="PF12796">
    <property type="entry name" value="Ank_2"/>
    <property type="match status" value="1"/>
</dbReference>
<organism evidence="3 4">
    <name type="scientific">Nitzschia inconspicua</name>
    <dbReference type="NCBI Taxonomy" id="303405"/>
    <lineage>
        <taxon>Eukaryota</taxon>
        <taxon>Sar</taxon>
        <taxon>Stramenopiles</taxon>
        <taxon>Ochrophyta</taxon>
        <taxon>Bacillariophyta</taxon>
        <taxon>Bacillariophyceae</taxon>
        <taxon>Bacillariophycidae</taxon>
        <taxon>Bacillariales</taxon>
        <taxon>Bacillariaceae</taxon>
        <taxon>Nitzschia</taxon>
    </lineage>
</organism>
<dbReference type="OrthoDB" id="46564at2759"/>
<feature type="repeat" description="ANK" evidence="1">
    <location>
        <begin position="137"/>
        <end position="157"/>
    </location>
</feature>
<dbReference type="CDD" id="cd02440">
    <property type="entry name" value="AdoMet_MTases"/>
    <property type="match status" value="1"/>
</dbReference>
<dbReference type="GO" id="GO:0032259">
    <property type="term" value="P:methylation"/>
    <property type="evidence" value="ECO:0007669"/>
    <property type="project" value="UniProtKB-KW"/>
</dbReference>
<dbReference type="GO" id="GO:0008168">
    <property type="term" value="F:methyltransferase activity"/>
    <property type="evidence" value="ECO:0007669"/>
    <property type="project" value="UniProtKB-KW"/>
</dbReference>
<protein>
    <submittedName>
        <fullName evidence="3">Lysine methyltransferase</fullName>
    </submittedName>
</protein>
<feature type="compositionally biased region" description="Polar residues" evidence="2">
    <location>
        <begin position="31"/>
        <end position="43"/>
    </location>
</feature>
<accession>A0A9K3Q4U0</accession>
<proteinExistence type="predicted"/>
<gene>
    <name evidence="3" type="ORF">IV203_019005</name>
</gene>
<sequence>MGKKSKSSSSKEKKCSIDKTDDVGDEVVDAASSSNSKKMTMNEQIPPLEVSNEEYEELQSQVEDLSLHEAEMEWMESCRYGDVDVVRALVEKFPSLIHYCTTDNKNTGLHMASANGHVSVVKLLILGHHHPYSKNLAGNTPLHWAAANGQADVVDFLTTQTIVPIDVLAQNEFGRSALTEGFTSQKEQVVKSLLEHDSATEEKLLSTGKEIDHPTDLAEHVHHFFNPQTPLKIRELAMKNADNPFADTDRPDQDTTGLSIWSASLVIARWMQTKQDLWKDKSVLELGSGCGVPGLAIAAATTTCHPRHVYLTDLNPETVKNLQYNIELNQVQDFVTATCMDWSDQTTWPNERVDYLVGSDLIYQKSLVPLLSSVVWGTLKMGGTFFYVAPDTGRDGLDLFVQEMKSKCPGWKETVAPQEYHANPLINEDDEECFLHFQELSSFTYILYEFPLPPTLETKKV</sequence>
<dbReference type="PANTHER" id="PTHR14614:SF165">
    <property type="entry name" value="FAM86 N-TERMINAL DOMAIN-CONTAINING PROTEIN"/>
    <property type="match status" value="1"/>
</dbReference>
<evidence type="ECO:0000256" key="1">
    <source>
        <dbReference type="PROSITE-ProRule" id="PRU00023"/>
    </source>
</evidence>
<name>A0A9K3Q4U0_9STRA</name>
<reference evidence="3" key="1">
    <citation type="journal article" date="2021" name="Sci. Rep.">
        <title>Diploid genomic architecture of Nitzschia inconspicua, an elite biomass production diatom.</title>
        <authorList>
            <person name="Oliver A."/>
            <person name="Podell S."/>
            <person name="Pinowska A."/>
            <person name="Traller J.C."/>
            <person name="Smith S.R."/>
            <person name="McClure R."/>
            <person name="Beliaev A."/>
            <person name="Bohutskyi P."/>
            <person name="Hill E.A."/>
            <person name="Rabines A."/>
            <person name="Zheng H."/>
            <person name="Allen L.Z."/>
            <person name="Kuo A."/>
            <person name="Grigoriev I.V."/>
            <person name="Allen A.E."/>
            <person name="Hazlebeck D."/>
            <person name="Allen E.E."/>
        </authorList>
    </citation>
    <scope>NUCLEOTIDE SEQUENCE</scope>
    <source>
        <strain evidence="3">Hildebrandi</strain>
    </source>
</reference>
<dbReference type="PANTHER" id="PTHR14614">
    <property type="entry name" value="HEPATOCELLULAR CARCINOMA-ASSOCIATED ANTIGEN"/>
    <property type="match status" value="1"/>
</dbReference>
<dbReference type="Pfam" id="PF10294">
    <property type="entry name" value="Methyltransf_16"/>
    <property type="match status" value="1"/>
</dbReference>
<dbReference type="Proteomes" id="UP000693970">
    <property type="component" value="Unassembled WGS sequence"/>
</dbReference>
<keyword evidence="1" id="KW-0040">ANK repeat</keyword>
<feature type="compositionally biased region" description="Basic and acidic residues" evidence="2">
    <location>
        <begin position="9"/>
        <end position="22"/>
    </location>
</feature>
<dbReference type="PROSITE" id="PS50297">
    <property type="entry name" value="ANK_REP_REGION"/>
    <property type="match status" value="2"/>
</dbReference>
<dbReference type="GO" id="GO:0005634">
    <property type="term" value="C:nucleus"/>
    <property type="evidence" value="ECO:0007669"/>
    <property type="project" value="TreeGrafter"/>
</dbReference>
<reference evidence="3" key="2">
    <citation type="submission" date="2021-04" db="EMBL/GenBank/DDBJ databases">
        <authorList>
            <person name="Podell S."/>
        </authorList>
    </citation>
    <scope>NUCLEOTIDE SEQUENCE</scope>
    <source>
        <strain evidence="3">Hildebrandi</strain>
    </source>
</reference>
<dbReference type="GO" id="GO:0005737">
    <property type="term" value="C:cytoplasm"/>
    <property type="evidence" value="ECO:0007669"/>
    <property type="project" value="TreeGrafter"/>
</dbReference>
<evidence type="ECO:0000313" key="4">
    <source>
        <dbReference type="Proteomes" id="UP000693970"/>
    </source>
</evidence>
<keyword evidence="3" id="KW-0808">Transferase</keyword>
<comment type="caution">
    <text evidence="3">The sequence shown here is derived from an EMBL/GenBank/DDBJ whole genome shotgun (WGS) entry which is preliminary data.</text>
</comment>
<feature type="repeat" description="ANK" evidence="1">
    <location>
        <begin position="104"/>
        <end position="125"/>
    </location>
</feature>
<evidence type="ECO:0000313" key="3">
    <source>
        <dbReference type="EMBL" id="KAG7370435.1"/>
    </source>
</evidence>